<gene>
    <name evidence="1" type="ORF">S03H2_59876</name>
</gene>
<dbReference type="InterPro" id="IPR036412">
    <property type="entry name" value="HAD-like_sf"/>
</dbReference>
<dbReference type="Gene3D" id="3.40.50.1000">
    <property type="entry name" value="HAD superfamily/HAD-like"/>
    <property type="match status" value="1"/>
</dbReference>
<evidence type="ECO:0000313" key="1">
    <source>
        <dbReference type="EMBL" id="GAH85692.1"/>
    </source>
</evidence>
<dbReference type="GO" id="GO:0016791">
    <property type="term" value="F:phosphatase activity"/>
    <property type="evidence" value="ECO:0007669"/>
    <property type="project" value="TreeGrafter"/>
</dbReference>
<organism evidence="1">
    <name type="scientific">marine sediment metagenome</name>
    <dbReference type="NCBI Taxonomy" id="412755"/>
    <lineage>
        <taxon>unclassified sequences</taxon>
        <taxon>metagenomes</taxon>
        <taxon>ecological metagenomes</taxon>
    </lineage>
</organism>
<name>X1IVE7_9ZZZZ</name>
<dbReference type="EMBL" id="BARU01038534">
    <property type="protein sequence ID" value="GAH85692.1"/>
    <property type="molecule type" value="Genomic_DNA"/>
</dbReference>
<dbReference type="InterPro" id="IPR006357">
    <property type="entry name" value="HAD-SF_hydro_IIA"/>
</dbReference>
<dbReference type="PANTHER" id="PTHR19288">
    <property type="entry name" value="4-NITROPHENYLPHOSPHATASE-RELATED"/>
    <property type="match status" value="1"/>
</dbReference>
<dbReference type="SUPFAM" id="SSF56784">
    <property type="entry name" value="HAD-like"/>
    <property type="match status" value="1"/>
</dbReference>
<dbReference type="InterPro" id="IPR023214">
    <property type="entry name" value="HAD_sf"/>
</dbReference>
<dbReference type="PANTHER" id="PTHR19288:SF46">
    <property type="entry name" value="HALOACID DEHALOGENASE-LIKE HYDROLASE DOMAIN-CONTAINING PROTEIN 2"/>
    <property type="match status" value="1"/>
</dbReference>
<proteinExistence type="predicted"/>
<dbReference type="GO" id="GO:0005737">
    <property type="term" value="C:cytoplasm"/>
    <property type="evidence" value="ECO:0007669"/>
    <property type="project" value="TreeGrafter"/>
</dbReference>
<sequence length="111" mass="12783">MVLIFNMRELIDDLNDIKLAIFDLDGVIYRGDTLIPQADRIIKELKKRSIKVVYNSNNSTATRKTYVERLKKFNLDSTISDFYTSASISSAEITKIKKLGPKLIHKQVEFD</sequence>
<accession>X1IVE7</accession>
<protein>
    <submittedName>
        <fullName evidence="1">Uncharacterized protein</fullName>
    </submittedName>
</protein>
<comment type="caution">
    <text evidence="1">The sequence shown here is derived from an EMBL/GenBank/DDBJ whole genome shotgun (WGS) entry which is preliminary data.</text>
</comment>
<dbReference type="Pfam" id="PF13344">
    <property type="entry name" value="Hydrolase_6"/>
    <property type="match status" value="1"/>
</dbReference>
<reference evidence="1" key="1">
    <citation type="journal article" date="2014" name="Front. Microbiol.">
        <title>High frequency of phylogenetically diverse reductive dehalogenase-homologous genes in deep subseafloor sedimentary metagenomes.</title>
        <authorList>
            <person name="Kawai M."/>
            <person name="Futagami T."/>
            <person name="Toyoda A."/>
            <person name="Takaki Y."/>
            <person name="Nishi S."/>
            <person name="Hori S."/>
            <person name="Arai W."/>
            <person name="Tsubouchi T."/>
            <person name="Morono Y."/>
            <person name="Uchiyama I."/>
            <person name="Ito T."/>
            <person name="Fujiyama A."/>
            <person name="Inagaki F."/>
            <person name="Takami H."/>
        </authorList>
    </citation>
    <scope>NUCLEOTIDE SEQUENCE</scope>
    <source>
        <strain evidence="1">Expedition CK06-06</strain>
    </source>
</reference>
<dbReference type="AlphaFoldDB" id="X1IVE7"/>